<gene>
    <name evidence="1" type="primary">SNU23_1</name>
    <name evidence="1" type="ORF">LPJ66_008351</name>
</gene>
<comment type="caution">
    <text evidence="1">The sequence shown here is derived from an EMBL/GenBank/DDBJ whole genome shotgun (WGS) entry which is preliminary data.</text>
</comment>
<protein>
    <submittedName>
        <fullName evidence="1">U4/U6.U5 snRNP associated protein</fullName>
    </submittedName>
</protein>
<keyword evidence="2" id="KW-1185">Reference proteome</keyword>
<sequence length="118" mass="13207">MSGVNAYGRQKKTDSFRRNWDSELYDKKARDREQQSKLDEEDAERRRKGLKPRSQQGAAAMAMAATKQPRELLQARKQAVNLEGMIGRVQVVQASATAAGQPGFYCKVCDVTVKDSLT</sequence>
<evidence type="ECO:0000313" key="2">
    <source>
        <dbReference type="Proteomes" id="UP001150581"/>
    </source>
</evidence>
<proteinExistence type="predicted"/>
<evidence type="ECO:0000313" key="1">
    <source>
        <dbReference type="EMBL" id="KAJ1888862.1"/>
    </source>
</evidence>
<organism evidence="1 2">
    <name type="scientific">Kickxella alabastrina</name>
    <dbReference type="NCBI Taxonomy" id="61397"/>
    <lineage>
        <taxon>Eukaryota</taxon>
        <taxon>Fungi</taxon>
        <taxon>Fungi incertae sedis</taxon>
        <taxon>Zoopagomycota</taxon>
        <taxon>Kickxellomycotina</taxon>
        <taxon>Kickxellomycetes</taxon>
        <taxon>Kickxellales</taxon>
        <taxon>Kickxellaceae</taxon>
        <taxon>Kickxella</taxon>
    </lineage>
</organism>
<accession>A0ACC1IEK0</accession>
<name>A0ACC1IEK0_9FUNG</name>
<reference evidence="1" key="1">
    <citation type="submission" date="2022-07" db="EMBL/GenBank/DDBJ databases">
        <title>Phylogenomic reconstructions and comparative analyses of Kickxellomycotina fungi.</title>
        <authorList>
            <person name="Reynolds N.K."/>
            <person name="Stajich J.E."/>
            <person name="Barry K."/>
            <person name="Grigoriev I.V."/>
            <person name="Crous P."/>
            <person name="Smith M.E."/>
        </authorList>
    </citation>
    <scope>NUCLEOTIDE SEQUENCE</scope>
    <source>
        <strain evidence="1">Benny 63K</strain>
    </source>
</reference>
<feature type="non-terminal residue" evidence="1">
    <location>
        <position position="118"/>
    </location>
</feature>
<dbReference type="Proteomes" id="UP001150581">
    <property type="component" value="Unassembled WGS sequence"/>
</dbReference>
<dbReference type="EMBL" id="JANBPG010001660">
    <property type="protein sequence ID" value="KAJ1888862.1"/>
    <property type="molecule type" value="Genomic_DNA"/>
</dbReference>